<evidence type="ECO:0000313" key="2">
    <source>
        <dbReference type="Proteomes" id="UP000267017"/>
    </source>
</evidence>
<proteinExistence type="predicted"/>
<dbReference type="AlphaFoldDB" id="A0A3P3TXT8"/>
<evidence type="ECO:0000313" key="1">
    <source>
        <dbReference type="EMBL" id="RRJ62921.1"/>
    </source>
</evidence>
<reference evidence="1 2" key="1">
    <citation type="submission" date="2018-11" db="EMBL/GenBank/DDBJ databases">
        <title>Genome sequencing of Paenibacillus sp. KCOM 3021 (= ChDC PVNT-B20).</title>
        <authorList>
            <person name="Kook J.-K."/>
            <person name="Park S.-N."/>
            <person name="Lim Y.K."/>
        </authorList>
    </citation>
    <scope>NUCLEOTIDE SEQUENCE [LARGE SCALE GENOMIC DNA]</scope>
    <source>
        <strain evidence="1 2">KCOM 3021</strain>
    </source>
</reference>
<dbReference type="RefSeq" id="WP_128630801.1">
    <property type="nucleotide sequence ID" value="NZ_RRCN01000001.1"/>
</dbReference>
<comment type="caution">
    <text evidence="1">The sequence shown here is derived from an EMBL/GenBank/DDBJ whole genome shotgun (WGS) entry which is preliminary data.</text>
</comment>
<accession>A0A3P3TXT8</accession>
<sequence length="74" mass="9069">MDNEEKFKLIRRIIDQCKNYPACPHNLPSHHGLEELYKWRRSQVDMIWLGHFLGEFERKERVMGPYRKDQHVMS</sequence>
<name>A0A3P3TXT8_9BACL</name>
<dbReference type="Proteomes" id="UP000267017">
    <property type="component" value="Unassembled WGS sequence"/>
</dbReference>
<organism evidence="1 2">
    <name type="scientific">Paenibacillus oralis</name>
    <dbReference type="NCBI Taxonomy" id="2490856"/>
    <lineage>
        <taxon>Bacteria</taxon>
        <taxon>Bacillati</taxon>
        <taxon>Bacillota</taxon>
        <taxon>Bacilli</taxon>
        <taxon>Bacillales</taxon>
        <taxon>Paenibacillaceae</taxon>
        <taxon>Paenibacillus</taxon>
    </lineage>
</organism>
<gene>
    <name evidence="1" type="ORF">EHV15_08230</name>
</gene>
<protein>
    <submittedName>
        <fullName evidence="1">Uncharacterized protein</fullName>
    </submittedName>
</protein>
<dbReference type="EMBL" id="RRCN01000001">
    <property type="protein sequence ID" value="RRJ62921.1"/>
    <property type="molecule type" value="Genomic_DNA"/>
</dbReference>
<keyword evidence="2" id="KW-1185">Reference proteome</keyword>